<dbReference type="EMBL" id="RBTT01000045">
    <property type="protein sequence ID" value="RMU11735.1"/>
    <property type="molecule type" value="Genomic_DNA"/>
</dbReference>
<gene>
    <name evidence="1" type="ORF">ALP36_02538</name>
</gene>
<evidence type="ECO:0000313" key="1">
    <source>
        <dbReference type="EMBL" id="RMU11735.1"/>
    </source>
</evidence>
<comment type="caution">
    <text evidence="1">The sequence shown here is derived from an EMBL/GenBank/DDBJ whole genome shotgun (WGS) entry which is preliminary data.</text>
</comment>
<evidence type="ECO:0000313" key="2">
    <source>
        <dbReference type="Proteomes" id="UP000274212"/>
    </source>
</evidence>
<accession>A0A3M5RRQ7</accession>
<proteinExistence type="predicted"/>
<sequence>MCLMDAVSPLDAYERAVQRGFQPDQAQLQAVQQLQACYLALT</sequence>
<name>A0A3M5RRQ7_9PSED</name>
<reference evidence="1 2" key="1">
    <citation type="submission" date="2018-08" db="EMBL/GenBank/DDBJ databases">
        <title>Recombination of ecologically and evolutionarily significant loci maintains genetic cohesion in the Pseudomonas syringae species complex.</title>
        <authorList>
            <person name="Dillon M."/>
            <person name="Thakur S."/>
            <person name="Almeida R.N.D."/>
            <person name="Weir B.S."/>
            <person name="Guttman D.S."/>
        </authorList>
    </citation>
    <scope>NUCLEOTIDE SEQUENCE [LARGE SCALE GENOMIC DNA]</scope>
    <source>
        <strain evidence="1 2">ICMP 9829</strain>
    </source>
</reference>
<dbReference type="Proteomes" id="UP000274212">
    <property type="component" value="Unassembled WGS sequence"/>
</dbReference>
<protein>
    <submittedName>
        <fullName evidence="1">Uncharacterized protein</fullName>
    </submittedName>
</protein>
<organism evidence="1 2">
    <name type="scientific">Pseudomonas syringae pv. coriandricola</name>
    <dbReference type="NCBI Taxonomy" id="264453"/>
    <lineage>
        <taxon>Bacteria</taxon>
        <taxon>Pseudomonadati</taxon>
        <taxon>Pseudomonadota</taxon>
        <taxon>Gammaproteobacteria</taxon>
        <taxon>Pseudomonadales</taxon>
        <taxon>Pseudomonadaceae</taxon>
        <taxon>Pseudomonas</taxon>
    </lineage>
</organism>
<dbReference type="AlphaFoldDB" id="A0A3M5RRQ7"/>